<protein>
    <submittedName>
        <fullName evidence="9">Channel protein, hemolysin III family</fullName>
    </submittedName>
</protein>
<dbReference type="PANTHER" id="PTHR20855:SF3">
    <property type="entry name" value="LD03007P"/>
    <property type="match status" value="1"/>
</dbReference>
<feature type="transmembrane region" description="Helical" evidence="8">
    <location>
        <begin position="24"/>
        <end position="42"/>
    </location>
</feature>
<keyword evidence="5 8" id="KW-1133">Transmembrane helix</keyword>
<dbReference type="AlphaFoldDB" id="D0L7R3"/>
<dbReference type="Pfam" id="PF03006">
    <property type="entry name" value="HlyIII"/>
    <property type="match status" value="1"/>
</dbReference>
<feature type="binding site" evidence="7">
    <location>
        <position position="200"/>
    </location>
    <ligand>
        <name>Zn(2+)</name>
        <dbReference type="ChEBI" id="CHEBI:29105"/>
    </ligand>
</feature>
<feature type="transmembrane region" description="Helical" evidence="8">
    <location>
        <begin position="90"/>
        <end position="107"/>
    </location>
</feature>
<feature type="transmembrane region" description="Helical" evidence="8">
    <location>
        <begin position="48"/>
        <end position="69"/>
    </location>
</feature>
<organism evidence="9 10">
    <name type="scientific">Gordonia bronchialis (strain ATCC 25592 / DSM 43247 / BCRC 13721 / JCM 3198 / KCTC 3076 / NBRC 16047 / NCTC 10667)</name>
    <name type="common">Rhodococcus bronchialis</name>
    <dbReference type="NCBI Taxonomy" id="526226"/>
    <lineage>
        <taxon>Bacteria</taxon>
        <taxon>Bacillati</taxon>
        <taxon>Actinomycetota</taxon>
        <taxon>Actinomycetes</taxon>
        <taxon>Mycobacteriales</taxon>
        <taxon>Gordoniaceae</taxon>
        <taxon>Gordonia</taxon>
    </lineage>
</organism>
<feature type="binding site" evidence="7">
    <location>
        <position position="204"/>
    </location>
    <ligand>
        <name>Zn(2+)</name>
        <dbReference type="ChEBI" id="CHEBI:29105"/>
    </ligand>
</feature>
<feature type="transmembrane region" description="Helical" evidence="8">
    <location>
        <begin position="139"/>
        <end position="160"/>
    </location>
</feature>
<dbReference type="PANTHER" id="PTHR20855">
    <property type="entry name" value="ADIPOR/PROGESTIN RECEPTOR-RELATED"/>
    <property type="match status" value="1"/>
</dbReference>
<dbReference type="GO" id="GO:0005886">
    <property type="term" value="C:plasma membrane"/>
    <property type="evidence" value="ECO:0007669"/>
    <property type="project" value="UniProtKB-SubCell"/>
</dbReference>
<reference evidence="10" key="1">
    <citation type="submission" date="2009-10" db="EMBL/GenBank/DDBJ databases">
        <title>The complete chromosome of Gordonia bronchialis DSM 43247.</title>
        <authorList>
            <consortium name="US DOE Joint Genome Institute (JGI-PGF)"/>
            <person name="Lucas S."/>
            <person name="Copeland A."/>
            <person name="Lapidus A."/>
            <person name="Glavina del Rio T."/>
            <person name="Dalin E."/>
            <person name="Tice H."/>
            <person name="Bruce D."/>
            <person name="Goodwin L."/>
            <person name="Pitluck S."/>
            <person name="Kyrpides N."/>
            <person name="Mavromatis K."/>
            <person name="Ivanova N."/>
            <person name="Ovchinnikova G."/>
            <person name="Saunders E."/>
            <person name="Brettin T."/>
            <person name="Detter J.C."/>
            <person name="Han C."/>
            <person name="Larimer F."/>
            <person name="Land M."/>
            <person name="Hauser L."/>
            <person name="Markowitz V."/>
            <person name="Cheng J.-F."/>
            <person name="Hugenholtz P."/>
            <person name="Woyke T."/>
            <person name="Wu D."/>
            <person name="Jando M."/>
            <person name="Schneider S."/>
            <person name="Goeker M."/>
            <person name="Klenk H.-P."/>
            <person name="Eisen J.A."/>
        </authorList>
    </citation>
    <scope>NUCLEOTIDE SEQUENCE [LARGE SCALE GENOMIC DNA]</scope>
    <source>
        <strain evidence="10">ATCC 25592 / DSM 43247 / BCRC 13721 / JCM 3198 / KCTC 3076 / NBRC 16047 / NCTC 10667</strain>
    </source>
</reference>
<dbReference type="eggNOG" id="COG1272">
    <property type="taxonomic scope" value="Bacteria"/>
</dbReference>
<sequence>MSTTIPPQSALPERPRLRGVIHHYSAYVAAVAGIAVVIGAGFERGAVAAGACAVYALTVFGVFAVSASYHRIPWKTPRAQVRMKRADHSMIFLFIAGTYTPFCAMALPAPARWWVLGVVWAGAVAGVILKIAWPGSPRWLGVTLYIALGWVIIAVAPTLIAQAGPAVIILLAIGGALYSIGGVLYAARWPNPWPATFGHHEVFHVCTAIAALLHYIAVWLVVLS</sequence>
<feature type="transmembrane region" description="Helical" evidence="8">
    <location>
        <begin position="166"/>
        <end position="190"/>
    </location>
</feature>
<evidence type="ECO:0000256" key="6">
    <source>
        <dbReference type="ARBA" id="ARBA00023136"/>
    </source>
</evidence>
<evidence type="ECO:0000256" key="8">
    <source>
        <dbReference type="SAM" id="Phobius"/>
    </source>
</evidence>
<evidence type="ECO:0000256" key="5">
    <source>
        <dbReference type="ARBA" id="ARBA00022989"/>
    </source>
</evidence>
<feature type="binding site" evidence="7">
    <location>
        <position position="70"/>
    </location>
    <ligand>
        <name>Zn(2+)</name>
        <dbReference type="ChEBI" id="CHEBI:29105"/>
    </ligand>
</feature>
<name>D0L7R3_GORB4</name>
<evidence type="ECO:0000256" key="7">
    <source>
        <dbReference type="PIRSR" id="PIRSR604254-1"/>
    </source>
</evidence>
<dbReference type="Proteomes" id="UP000001219">
    <property type="component" value="Chromosome"/>
</dbReference>
<evidence type="ECO:0000256" key="1">
    <source>
        <dbReference type="ARBA" id="ARBA00004651"/>
    </source>
</evidence>
<feature type="transmembrane region" description="Helical" evidence="8">
    <location>
        <begin position="202"/>
        <end position="222"/>
    </location>
</feature>
<evidence type="ECO:0000256" key="2">
    <source>
        <dbReference type="ARBA" id="ARBA00008488"/>
    </source>
</evidence>
<dbReference type="InterPro" id="IPR005744">
    <property type="entry name" value="Hy-lIII"/>
</dbReference>
<dbReference type="HOGENOM" id="CLU_051078_2_2_11"/>
<dbReference type="STRING" id="526226.Gbro_1656"/>
<accession>D0L7R3</accession>
<proteinExistence type="inferred from homology"/>
<gene>
    <name evidence="9" type="ordered locus">Gbro_1656</name>
</gene>
<keyword evidence="6 8" id="KW-0472">Membrane</keyword>
<dbReference type="GO" id="GO:0046872">
    <property type="term" value="F:metal ion binding"/>
    <property type="evidence" value="ECO:0007669"/>
    <property type="project" value="UniProtKB-KW"/>
</dbReference>
<keyword evidence="7" id="KW-0479">Metal-binding</keyword>
<dbReference type="NCBIfam" id="TIGR01065">
    <property type="entry name" value="hlyIII"/>
    <property type="match status" value="1"/>
</dbReference>
<comment type="similarity">
    <text evidence="2">Belongs to the UPF0073 (Hly-III) family.</text>
</comment>
<keyword evidence="10" id="KW-1185">Reference proteome</keyword>
<evidence type="ECO:0000256" key="4">
    <source>
        <dbReference type="ARBA" id="ARBA00022692"/>
    </source>
</evidence>
<reference evidence="9 10" key="2">
    <citation type="journal article" date="2010" name="Stand. Genomic Sci.">
        <title>Complete genome sequence of Gordonia bronchialis type strain (3410).</title>
        <authorList>
            <person name="Ivanova N."/>
            <person name="Sikorski J."/>
            <person name="Jando M."/>
            <person name="Lapidus A."/>
            <person name="Nolan M."/>
            <person name="Lucas S."/>
            <person name="Del Rio T.G."/>
            <person name="Tice H."/>
            <person name="Copeland A."/>
            <person name="Cheng J.F."/>
            <person name="Chen F."/>
            <person name="Bruce D."/>
            <person name="Goodwin L."/>
            <person name="Pitluck S."/>
            <person name="Mavromatis K."/>
            <person name="Ovchinnikova G."/>
            <person name="Pati A."/>
            <person name="Chen A."/>
            <person name="Palaniappan K."/>
            <person name="Land M."/>
            <person name="Hauser L."/>
            <person name="Chang Y.J."/>
            <person name="Jeffries C.D."/>
            <person name="Chain P."/>
            <person name="Saunders E."/>
            <person name="Han C."/>
            <person name="Detter J.C."/>
            <person name="Brettin T."/>
            <person name="Rohde M."/>
            <person name="Goker M."/>
            <person name="Bristow J."/>
            <person name="Eisen J.A."/>
            <person name="Markowitz V."/>
            <person name="Hugenholtz P."/>
            <person name="Klenk H.P."/>
            <person name="Kyrpides N.C."/>
        </authorList>
    </citation>
    <scope>NUCLEOTIDE SEQUENCE [LARGE SCALE GENOMIC DNA]</scope>
    <source>
        <strain evidence="10">ATCC 25592 / DSM 43247 / BCRC 13721 / JCM 3198 / KCTC 3076 / NBRC 16047 / NCTC 10667</strain>
    </source>
</reference>
<evidence type="ECO:0000313" key="9">
    <source>
        <dbReference type="EMBL" id="ACY20926.1"/>
    </source>
</evidence>
<evidence type="ECO:0000256" key="3">
    <source>
        <dbReference type="ARBA" id="ARBA00022475"/>
    </source>
</evidence>
<dbReference type="InterPro" id="IPR004254">
    <property type="entry name" value="AdipoR/HlyIII-related"/>
</dbReference>
<dbReference type="EMBL" id="CP001802">
    <property type="protein sequence ID" value="ACY20926.1"/>
    <property type="molecule type" value="Genomic_DNA"/>
</dbReference>
<feature type="transmembrane region" description="Helical" evidence="8">
    <location>
        <begin position="113"/>
        <end position="132"/>
    </location>
</feature>
<keyword evidence="4 8" id="KW-0812">Transmembrane</keyword>
<keyword evidence="3" id="KW-1003">Cell membrane</keyword>
<comment type="subcellular location">
    <subcellularLocation>
        <location evidence="1">Cell membrane</location>
        <topology evidence="1">Multi-pass membrane protein</topology>
    </subcellularLocation>
</comment>
<evidence type="ECO:0000313" key="10">
    <source>
        <dbReference type="Proteomes" id="UP000001219"/>
    </source>
</evidence>
<keyword evidence="7" id="KW-0862">Zinc</keyword>
<dbReference type="KEGG" id="gbr:Gbro_1656"/>
<dbReference type="OrthoDB" id="9813689at2"/>
<dbReference type="GO" id="GO:0140911">
    <property type="term" value="F:pore-forming activity"/>
    <property type="evidence" value="ECO:0007669"/>
    <property type="project" value="InterPro"/>
</dbReference>